<feature type="domain" description="Antitoxin Xre-like helix-turn-helix" evidence="2">
    <location>
        <begin position="19"/>
        <end position="79"/>
    </location>
</feature>
<proteinExistence type="predicted"/>
<gene>
    <name evidence="3" type="ORF">ETQ85_24230</name>
</gene>
<dbReference type="OrthoDB" id="5918037at2"/>
<keyword evidence="4" id="KW-1185">Reference proteome</keyword>
<dbReference type="RefSeq" id="WP_148581583.1">
    <property type="nucleotide sequence ID" value="NZ_SDKK01000041.1"/>
</dbReference>
<dbReference type="InterPro" id="IPR046847">
    <property type="entry name" value="Xre-like_HTH"/>
</dbReference>
<dbReference type="EMBL" id="SDKK01000041">
    <property type="protein sequence ID" value="TYC51401.1"/>
    <property type="molecule type" value="Genomic_DNA"/>
</dbReference>
<dbReference type="Pfam" id="PF20432">
    <property type="entry name" value="Xre-like-HTH"/>
    <property type="match status" value="1"/>
</dbReference>
<feature type="non-terminal residue" evidence="3">
    <location>
        <position position="144"/>
    </location>
</feature>
<comment type="caution">
    <text evidence="3">The sequence shown here is derived from an EMBL/GenBank/DDBJ whole genome shotgun (WGS) entry which is preliminary data.</text>
</comment>
<dbReference type="InterPro" id="IPR024467">
    <property type="entry name" value="Xre/MbcA/ParS-like_toxin-bd"/>
</dbReference>
<evidence type="ECO:0000313" key="3">
    <source>
        <dbReference type="EMBL" id="TYC51401.1"/>
    </source>
</evidence>
<accession>A0A6C2CBI7</accession>
<sequence length="144" mass="15617">MEAAIVMQAKSLYLASPAERVRLIRKRIPASHLKELADSMHILQGRLLSILNLPSASVRRKSRQGAMLTTEQAERVVGLECLIGQVAVMVEESGDTIGFDAAQWVGEWLTQPVPALGGATPADFVETMTGQKLLSGFLGFGVQW</sequence>
<evidence type="ECO:0000259" key="2">
    <source>
        <dbReference type="Pfam" id="PF20432"/>
    </source>
</evidence>
<name>A0A6C2CBI7_9RHOO</name>
<dbReference type="AlphaFoldDB" id="A0A6C2CBI7"/>
<feature type="domain" description="Antitoxin Xre/MbcA/ParS-like toxin-binding" evidence="1">
    <location>
        <begin position="100"/>
        <end position="133"/>
    </location>
</feature>
<organism evidence="3 4">
    <name type="scientific">Zoogloea oleivorans</name>
    <dbReference type="NCBI Taxonomy" id="1552750"/>
    <lineage>
        <taxon>Bacteria</taxon>
        <taxon>Pseudomonadati</taxon>
        <taxon>Pseudomonadota</taxon>
        <taxon>Betaproteobacteria</taxon>
        <taxon>Rhodocyclales</taxon>
        <taxon>Zoogloeaceae</taxon>
        <taxon>Zoogloea</taxon>
    </lineage>
</organism>
<evidence type="ECO:0000259" key="1">
    <source>
        <dbReference type="Pfam" id="PF09722"/>
    </source>
</evidence>
<reference evidence="3 4" key="1">
    <citation type="submission" date="2019-01" db="EMBL/GenBank/DDBJ databases">
        <title>Zoogloea oleivorans genome sequencing and assembly.</title>
        <authorList>
            <person name="Tancsics A."/>
            <person name="Farkas M."/>
            <person name="Kriszt B."/>
            <person name="Maroti G."/>
            <person name="Horvath B."/>
        </authorList>
    </citation>
    <scope>NUCLEOTIDE SEQUENCE [LARGE SCALE GENOMIC DNA]</scope>
    <source>
        <strain evidence="3 4">Buc</strain>
    </source>
</reference>
<dbReference type="GO" id="GO:0003677">
    <property type="term" value="F:DNA binding"/>
    <property type="evidence" value="ECO:0007669"/>
    <property type="project" value="InterPro"/>
</dbReference>
<dbReference type="Proteomes" id="UP000389128">
    <property type="component" value="Unassembled WGS sequence"/>
</dbReference>
<dbReference type="Pfam" id="PF09722">
    <property type="entry name" value="Xre_MbcA_ParS_C"/>
    <property type="match status" value="1"/>
</dbReference>
<evidence type="ECO:0000313" key="4">
    <source>
        <dbReference type="Proteomes" id="UP000389128"/>
    </source>
</evidence>
<protein>
    <submittedName>
        <fullName evidence="3">DUF2384 domain-containing protein</fullName>
    </submittedName>
</protein>